<keyword evidence="3" id="KW-1185">Reference proteome</keyword>
<dbReference type="EMBL" id="CP007586">
    <property type="protein sequence ID" value="AHY15611.1"/>
    <property type="molecule type" value="Genomic_DNA"/>
</dbReference>
<proteinExistence type="predicted"/>
<protein>
    <recommendedName>
        <fullName evidence="1">CRISPR-associated endonuclease Cas9 PAM-interacting domain-containing protein</fullName>
    </recommendedName>
</protein>
<dbReference type="Pfam" id="PF16595">
    <property type="entry name" value="Cas9_PI"/>
    <property type="match status" value="1"/>
</dbReference>
<sequence length="99" mass="11412">MQIIVEYSNRYILADSNLIKIQNLYKEKDNFSIEEQAINMLNLFTFTDLGAPSAFKFFNGDIDRKRYSSTNEIINSTLIYQSPTGLYETRIDLSKLGGK</sequence>
<evidence type="ECO:0000313" key="2">
    <source>
        <dbReference type="EMBL" id="AHY15611.1"/>
    </source>
</evidence>
<evidence type="ECO:0000313" key="3">
    <source>
        <dbReference type="Proteomes" id="UP000025245"/>
    </source>
</evidence>
<reference evidence="2 3" key="1">
    <citation type="journal article" date="2014" name="Genome Announc.">
        <title>Complete Genome Sequence of a Virulent Strain, Streptococcus iniae ISET0901, Isolated from Diseased Tilapia.</title>
        <authorList>
            <person name="Pridgeon J.W."/>
            <person name="Zhang D."/>
            <person name="Zhang L."/>
        </authorList>
    </citation>
    <scope>NUCLEOTIDE SEQUENCE [LARGE SCALE GENOMIC DNA]</scope>
    <source>
        <strain evidence="2 3">ISET0901</strain>
    </source>
</reference>
<evidence type="ECO:0000259" key="1">
    <source>
        <dbReference type="Pfam" id="PF16595"/>
    </source>
</evidence>
<dbReference type="Proteomes" id="UP000025245">
    <property type="component" value="Chromosome"/>
</dbReference>
<organism evidence="2 3">
    <name type="scientific">Streptococcus iniae</name>
    <name type="common">Streptococcus shiloi</name>
    <dbReference type="NCBI Taxonomy" id="1346"/>
    <lineage>
        <taxon>Bacteria</taxon>
        <taxon>Bacillati</taxon>
        <taxon>Bacillota</taxon>
        <taxon>Bacilli</taxon>
        <taxon>Lactobacillales</taxon>
        <taxon>Streptococcaceae</taxon>
        <taxon>Streptococcus</taxon>
    </lineage>
</organism>
<name>A0ABM5QHQ5_STRIN</name>
<accession>A0ABM5QHQ5</accession>
<dbReference type="InterPro" id="IPR032237">
    <property type="entry name" value="Cas9_PI"/>
</dbReference>
<feature type="domain" description="CRISPR-associated endonuclease Cas9 PAM-interacting" evidence="1">
    <location>
        <begin position="4"/>
        <end position="89"/>
    </location>
</feature>
<gene>
    <name evidence="2" type="ORF">DQ08_03870</name>
</gene>